<dbReference type="AlphaFoldDB" id="A0AAD8USM9"/>
<organism evidence="1 2">
    <name type="scientific">Babesia gibsoni</name>
    <dbReference type="NCBI Taxonomy" id="33632"/>
    <lineage>
        <taxon>Eukaryota</taxon>
        <taxon>Sar</taxon>
        <taxon>Alveolata</taxon>
        <taxon>Apicomplexa</taxon>
        <taxon>Aconoidasida</taxon>
        <taxon>Piroplasmida</taxon>
        <taxon>Babesiidae</taxon>
        <taxon>Babesia</taxon>
    </lineage>
</organism>
<evidence type="ECO:0000313" key="2">
    <source>
        <dbReference type="Proteomes" id="UP001230268"/>
    </source>
</evidence>
<gene>
    <name evidence="1" type="ORF">BgAZ_101270</name>
</gene>
<evidence type="ECO:0000313" key="1">
    <source>
        <dbReference type="EMBL" id="KAK1444221.1"/>
    </source>
</evidence>
<proteinExistence type="predicted"/>
<dbReference type="EMBL" id="JAVEPI010000001">
    <property type="protein sequence ID" value="KAK1444221.1"/>
    <property type="molecule type" value="Genomic_DNA"/>
</dbReference>
<reference evidence="1" key="1">
    <citation type="submission" date="2023-08" db="EMBL/GenBank/DDBJ databases">
        <title>Draft sequence of the Babesia gibsoni genome.</title>
        <authorList>
            <person name="Yamagishi J.Y."/>
            <person name="Xuan X.X."/>
        </authorList>
    </citation>
    <scope>NUCLEOTIDE SEQUENCE</scope>
    <source>
        <strain evidence="1">Azabu</strain>
    </source>
</reference>
<sequence>MRLHSLSELLAGGARASWRDSVAKARHEIFGSIKGMPGEDEWVKPLRGRTRTRWYWPSKYLHMDFSLRHYLAMQLRRLERKKDHASILQLWDTVKLFSDHQEELHNFMKTVEGETLKKSTTLQDAVALLRIISGHSAFPLADSSNADSKNNLDMFSPYIKYALRPLNEKVGSAVTVDLSRERMKLRQMLSNEGLTLRSIGVRNRFVDALYLRRRAYYLVKLSRKKPVSDTIQKYRRHFLTHPDEKDLWPESKGISQHSWPSR</sequence>
<keyword evidence="2" id="KW-1185">Reference proteome</keyword>
<dbReference type="Proteomes" id="UP001230268">
    <property type="component" value="Unassembled WGS sequence"/>
</dbReference>
<name>A0AAD8USM9_BABGI</name>
<comment type="caution">
    <text evidence="1">The sequence shown here is derived from an EMBL/GenBank/DDBJ whole genome shotgun (WGS) entry which is preliminary data.</text>
</comment>
<accession>A0AAD8USM9</accession>
<protein>
    <submittedName>
        <fullName evidence="1">Uncharacterized protein</fullName>
    </submittedName>
</protein>